<dbReference type="EMBL" id="LDPO01000027">
    <property type="protein sequence ID" value="KLO25892.1"/>
    <property type="molecule type" value="Genomic_DNA"/>
</dbReference>
<comment type="caution">
    <text evidence="2">The sequence shown here is derived from an EMBL/GenBank/DDBJ whole genome shotgun (WGS) entry which is preliminary data.</text>
</comment>
<dbReference type="InterPro" id="IPR057972">
    <property type="entry name" value="Terminase_7"/>
</dbReference>
<dbReference type="RefSeq" id="WP_047321230.1">
    <property type="nucleotide sequence ID" value="NZ_LDPO01000027.1"/>
</dbReference>
<dbReference type="Pfam" id="PF25673">
    <property type="entry name" value="Terminase_7"/>
    <property type="match status" value="1"/>
</dbReference>
<feature type="compositionally biased region" description="Basic residues" evidence="1">
    <location>
        <begin position="145"/>
        <end position="154"/>
    </location>
</feature>
<accession>A0ABR5FA04</accession>
<evidence type="ECO:0008006" key="4">
    <source>
        <dbReference type="Google" id="ProtNLM"/>
    </source>
</evidence>
<protein>
    <recommendedName>
        <fullName evidence="4">Terminase small subunit</fullName>
    </recommendedName>
</protein>
<evidence type="ECO:0000313" key="2">
    <source>
        <dbReference type="EMBL" id="KLO25892.1"/>
    </source>
</evidence>
<evidence type="ECO:0000256" key="1">
    <source>
        <dbReference type="SAM" id="MobiDB-lite"/>
    </source>
</evidence>
<dbReference type="Proteomes" id="UP000036464">
    <property type="component" value="Unassembled WGS sequence"/>
</dbReference>
<reference evidence="2 3" key="1">
    <citation type="submission" date="2015-05" db="EMBL/GenBank/DDBJ databases">
        <title>Genome sequence of Mycobacterium heraklionense Davo strain.</title>
        <authorList>
            <person name="Greninger A.L."/>
            <person name="Cunningham G."/>
            <person name="Miller S."/>
        </authorList>
    </citation>
    <scope>NUCLEOTIDE SEQUENCE [LARGE SCALE GENOMIC DNA]</scope>
    <source>
        <strain evidence="2 3">Davo</strain>
    </source>
</reference>
<feature type="region of interest" description="Disordered" evidence="1">
    <location>
        <begin position="1"/>
        <end position="31"/>
    </location>
</feature>
<evidence type="ECO:0000313" key="3">
    <source>
        <dbReference type="Proteomes" id="UP000036464"/>
    </source>
</evidence>
<organism evidence="2 3">
    <name type="scientific">Mycolicibacter heraklionensis</name>
    <dbReference type="NCBI Taxonomy" id="512402"/>
    <lineage>
        <taxon>Bacteria</taxon>
        <taxon>Bacillati</taxon>
        <taxon>Actinomycetota</taxon>
        <taxon>Actinomycetes</taxon>
        <taxon>Mycobacteriales</taxon>
        <taxon>Mycobacteriaceae</taxon>
        <taxon>Mycolicibacter</taxon>
    </lineage>
</organism>
<gene>
    <name evidence="2" type="ORF">ABW16_21505</name>
</gene>
<feature type="region of interest" description="Disordered" evidence="1">
    <location>
        <begin position="131"/>
        <end position="154"/>
    </location>
</feature>
<proteinExistence type="predicted"/>
<keyword evidence="3" id="KW-1185">Reference proteome</keyword>
<name>A0ABR5FA04_9MYCO</name>
<sequence length="154" mass="17475">MAGNGPAPQSRRARTNKDPIPMKVITAEPAKQPELPEEFIVRYRDKEGILHVEGRSWPARTREWWQMWADSPLSNDFTTTDWSELLDTARLHAEYWSGDLKVAGELRLRVAKFGATPEDRARLRIQFAAADEAEKKSAKPQPSARARRGPLKAV</sequence>